<dbReference type="Gene3D" id="2.130.10.10">
    <property type="entry name" value="YVTN repeat-like/Quinoprotein amine dehydrogenase"/>
    <property type="match status" value="2"/>
</dbReference>
<keyword evidence="1" id="KW-0732">Signal</keyword>
<evidence type="ECO:0000313" key="3">
    <source>
        <dbReference type="Proteomes" id="UP001165065"/>
    </source>
</evidence>
<dbReference type="SUPFAM" id="SSF110296">
    <property type="entry name" value="Oligoxyloglucan reducing end-specific cellobiohydrolase"/>
    <property type="match status" value="1"/>
</dbReference>
<reference evidence="3" key="1">
    <citation type="journal article" date="2023" name="Commun. Biol.">
        <title>Genome analysis of Parmales, the sister group of diatoms, reveals the evolutionary specialization of diatoms from phago-mixotrophs to photoautotrophs.</title>
        <authorList>
            <person name="Ban H."/>
            <person name="Sato S."/>
            <person name="Yoshikawa S."/>
            <person name="Yamada K."/>
            <person name="Nakamura Y."/>
            <person name="Ichinomiya M."/>
            <person name="Sato N."/>
            <person name="Blanc-Mathieu R."/>
            <person name="Endo H."/>
            <person name="Kuwata A."/>
            <person name="Ogata H."/>
        </authorList>
    </citation>
    <scope>NUCLEOTIDE SEQUENCE [LARGE SCALE GENOMIC DNA]</scope>
</reference>
<evidence type="ECO:0000313" key="2">
    <source>
        <dbReference type="EMBL" id="GMI21308.1"/>
    </source>
</evidence>
<dbReference type="Proteomes" id="UP001165065">
    <property type="component" value="Unassembled WGS sequence"/>
</dbReference>
<feature type="signal peptide" evidence="1">
    <location>
        <begin position="1"/>
        <end position="18"/>
    </location>
</feature>
<evidence type="ECO:0000256" key="1">
    <source>
        <dbReference type="SAM" id="SignalP"/>
    </source>
</evidence>
<dbReference type="InterPro" id="IPR015943">
    <property type="entry name" value="WD40/YVTN_repeat-like_dom_sf"/>
</dbReference>
<keyword evidence="3" id="KW-1185">Reference proteome</keyword>
<dbReference type="OrthoDB" id="3679835at2759"/>
<feature type="chain" id="PRO_5040777883" description="Photosynthesis system II assembly factor Ycf48/Hcf136-like domain-containing protein" evidence="1">
    <location>
        <begin position="19"/>
        <end position="379"/>
    </location>
</feature>
<gene>
    <name evidence="2" type="ORF">TrCOL_g2400</name>
</gene>
<proteinExistence type="predicted"/>
<dbReference type="AlphaFoldDB" id="A0A9W7FX53"/>
<accession>A0A9W7FX53</accession>
<sequence length="379" mass="40504">MKLSLALTLSSLSSAMSASWTNVYPNAASFLFESTLDEDANTFHAVGGQNGVGAVLMSSFDSGQTFNTTTVGVTGMALAVASDSPNVLVAGVANTVYSHDDGSTFAPSKKSKGNVVVSQNAVSDSGNFYLVGALLQDANGGVSRSTDNGETFEAFHVDELKTAARYGAFKGDTWYLTAGQWPQTQDSASYENRFSKRLHRSGKFDLSSSASDGDDDATPTDWMAQIVKTTDGGKTWTTVFEDEGNFYLNGIDCFDENTCVAVGESDADSPSPGSRIFTTVDGGATWNLSLLVSDPQESLMNVVFRSSDEIWAVGGNVSNRKFTGRVWSSTNWKDDQPEWEDVGGVDNAWFVDVSPSKSGEDAWALAMTLQSTSSIFYYG</sequence>
<comment type="caution">
    <text evidence="2">The sequence shown here is derived from an EMBL/GenBank/DDBJ whole genome shotgun (WGS) entry which is preliminary data.</text>
</comment>
<dbReference type="EMBL" id="BRYA01000528">
    <property type="protein sequence ID" value="GMI21308.1"/>
    <property type="molecule type" value="Genomic_DNA"/>
</dbReference>
<organism evidence="2 3">
    <name type="scientific">Triparma columacea</name>
    <dbReference type="NCBI Taxonomy" id="722753"/>
    <lineage>
        <taxon>Eukaryota</taxon>
        <taxon>Sar</taxon>
        <taxon>Stramenopiles</taxon>
        <taxon>Ochrophyta</taxon>
        <taxon>Bolidophyceae</taxon>
        <taxon>Parmales</taxon>
        <taxon>Triparmaceae</taxon>
        <taxon>Triparma</taxon>
    </lineage>
</organism>
<protein>
    <recommendedName>
        <fullName evidence="4">Photosynthesis system II assembly factor Ycf48/Hcf136-like domain-containing protein</fullName>
    </recommendedName>
</protein>
<evidence type="ECO:0008006" key="4">
    <source>
        <dbReference type="Google" id="ProtNLM"/>
    </source>
</evidence>
<name>A0A9W7FX53_9STRA</name>